<dbReference type="EMBL" id="CAJVPU010019767">
    <property type="protein sequence ID" value="CAG8673465.1"/>
    <property type="molecule type" value="Genomic_DNA"/>
</dbReference>
<protein>
    <submittedName>
        <fullName evidence="1">627_t:CDS:1</fullName>
    </submittedName>
</protein>
<keyword evidence="2" id="KW-1185">Reference proteome</keyword>
<dbReference type="Proteomes" id="UP000789702">
    <property type="component" value="Unassembled WGS sequence"/>
</dbReference>
<proteinExistence type="predicted"/>
<feature type="non-terminal residue" evidence="1">
    <location>
        <position position="1"/>
    </location>
</feature>
<gene>
    <name evidence="1" type="ORF">DHETER_LOCUS10290</name>
</gene>
<evidence type="ECO:0000313" key="2">
    <source>
        <dbReference type="Proteomes" id="UP000789702"/>
    </source>
</evidence>
<name>A0ACA9NS45_9GLOM</name>
<sequence length="165" mass="18748">QNSDNENKNYDLNNAIEENISSEFDEDIEEILLDQSYDDLSTILAKFGNWIKLMAKSDNKLQKQQLIQSLLPAIKTLKSGLPKDLIYSPFDNQVLPTLLMTQIAFKLAKINLSDKAKAEFLEEKECTQFGNLLGESLWQSRIVLKNNLLTLENPQSLKQYAAALP</sequence>
<accession>A0ACA9NS45</accession>
<organism evidence="1 2">
    <name type="scientific">Dentiscutata heterogama</name>
    <dbReference type="NCBI Taxonomy" id="1316150"/>
    <lineage>
        <taxon>Eukaryota</taxon>
        <taxon>Fungi</taxon>
        <taxon>Fungi incertae sedis</taxon>
        <taxon>Mucoromycota</taxon>
        <taxon>Glomeromycotina</taxon>
        <taxon>Glomeromycetes</taxon>
        <taxon>Diversisporales</taxon>
        <taxon>Gigasporaceae</taxon>
        <taxon>Dentiscutata</taxon>
    </lineage>
</organism>
<comment type="caution">
    <text evidence="1">The sequence shown here is derived from an EMBL/GenBank/DDBJ whole genome shotgun (WGS) entry which is preliminary data.</text>
</comment>
<evidence type="ECO:0000313" key="1">
    <source>
        <dbReference type="EMBL" id="CAG8673465.1"/>
    </source>
</evidence>
<reference evidence="1" key="1">
    <citation type="submission" date="2021-06" db="EMBL/GenBank/DDBJ databases">
        <authorList>
            <person name="Kallberg Y."/>
            <person name="Tangrot J."/>
            <person name="Rosling A."/>
        </authorList>
    </citation>
    <scope>NUCLEOTIDE SEQUENCE</scope>
    <source>
        <strain evidence="1">IL203A</strain>
    </source>
</reference>